<evidence type="ECO:0000313" key="2">
    <source>
        <dbReference type="EMBL" id="QHQ37180.1"/>
    </source>
</evidence>
<dbReference type="AlphaFoldDB" id="A0A6P1T667"/>
<evidence type="ECO:0000313" key="3">
    <source>
        <dbReference type="Proteomes" id="UP000464495"/>
    </source>
</evidence>
<feature type="domain" description="Thiol:disulfide interchange protein DsbD N-terminal" evidence="1">
    <location>
        <begin position="56"/>
        <end position="166"/>
    </location>
</feature>
<reference evidence="2 3" key="1">
    <citation type="submission" date="2019-12" db="EMBL/GenBank/DDBJ databases">
        <title>Complete genome sequence of Algicella marina strain 9Alg 56(T) isolated from the red alga Tichocarpus crinitus.</title>
        <authorList>
            <person name="Kim S.-G."/>
            <person name="Nedashkovskaya O.I."/>
        </authorList>
    </citation>
    <scope>NUCLEOTIDE SEQUENCE [LARGE SCALE GENOMIC DNA]</scope>
    <source>
        <strain evidence="2 3">9Alg 56</strain>
    </source>
</reference>
<keyword evidence="3" id="KW-1185">Reference proteome</keyword>
<dbReference type="Pfam" id="PF11412">
    <property type="entry name" value="DsbD_N"/>
    <property type="match status" value="1"/>
</dbReference>
<evidence type="ECO:0000259" key="1">
    <source>
        <dbReference type="Pfam" id="PF11412"/>
    </source>
</evidence>
<dbReference type="Proteomes" id="UP000464495">
    <property type="component" value="Chromosome"/>
</dbReference>
<organism evidence="2 3">
    <name type="scientific">Algicella marina</name>
    <dbReference type="NCBI Taxonomy" id="2683284"/>
    <lineage>
        <taxon>Bacteria</taxon>
        <taxon>Pseudomonadati</taxon>
        <taxon>Pseudomonadota</taxon>
        <taxon>Alphaproteobacteria</taxon>
        <taxon>Rhodobacterales</taxon>
        <taxon>Paracoccaceae</taxon>
        <taxon>Algicella</taxon>
    </lineage>
</organism>
<gene>
    <name evidence="2" type="ORF">GO499_19320</name>
</gene>
<sequence>MVQATGQGKQQLSQKREFPLPRSPAKVRAMIRLIALMAALVAPTVATSQEMSRMRLLPGWEMPDGNRMIGVEIDLDPGWKTYWRAPGAGGIPPMFDWTGSQNLAAATIHWPRPEVQESYGMTTLGYSDRVVFPVELTPQTPGGPIDVALALSYGVCEDICIPAHATAEMPAESAADSTTVQAIENALAARPLTTDGAGIQSASCQQSAETVTASFRFAGEAPAAPFSVFETGSEETFLTPVSTQADGYALTITAALDHYGKGAPDVDLGNLRITLLTADSAIDIRGCPAG</sequence>
<dbReference type="EMBL" id="CP046620">
    <property type="protein sequence ID" value="QHQ37180.1"/>
    <property type="molecule type" value="Genomic_DNA"/>
</dbReference>
<dbReference type="InterPro" id="IPR028250">
    <property type="entry name" value="DsbDN"/>
</dbReference>
<protein>
    <recommendedName>
        <fullName evidence="1">Thiol:disulfide interchange protein DsbD N-terminal domain-containing protein</fullName>
    </recommendedName>
</protein>
<name>A0A6P1T667_9RHOB</name>
<proteinExistence type="predicted"/>
<dbReference type="KEGG" id="amaq:GO499_19320"/>
<accession>A0A6P1T667</accession>